<dbReference type="InterPro" id="IPR029063">
    <property type="entry name" value="SAM-dependent_MTases_sf"/>
</dbReference>
<dbReference type="RefSeq" id="WP_310308783.1">
    <property type="nucleotide sequence ID" value="NZ_BAAAXB010000001.1"/>
</dbReference>
<accession>A0ABU1PZK2</accession>
<evidence type="ECO:0000313" key="5">
    <source>
        <dbReference type="Proteomes" id="UP001268819"/>
    </source>
</evidence>
<dbReference type="InterPro" id="IPR051052">
    <property type="entry name" value="Diverse_substrate_MTase"/>
</dbReference>
<reference evidence="4 5" key="1">
    <citation type="submission" date="2023-07" db="EMBL/GenBank/DDBJ databases">
        <title>Sequencing the genomes of 1000 actinobacteria strains.</title>
        <authorList>
            <person name="Klenk H.-P."/>
        </authorList>
    </citation>
    <scope>NUCLEOTIDE SEQUENCE [LARGE SCALE GENOMIC DNA]</scope>
    <source>
        <strain evidence="4 5">DSM 43749</strain>
    </source>
</reference>
<comment type="caution">
    <text evidence="4">The sequence shown here is derived from an EMBL/GenBank/DDBJ whole genome shotgun (WGS) entry which is preliminary data.</text>
</comment>
<dbReference type="Gene3D" id="3.40.50.150">
    <property type="entry name" value="Vaccinia Virus protein VP39"/>
    <property type="match status" value="1"/>
</dbReference>
<gene>
    <name evidence="4" type="ORF">J2S66_004107</name>
</gene>
<dbReference type="GO" id="GO:0032259">
    <property type="term" value="P:methylation"/>
    <property type="evidence" value="ECO:0007669"/>
    <property type="project" value="UniProtKB-KW"/>
</dbReference>
<protein>
    <submittedName>
        <fullName evidence="4">SAM-dependent methyltransferase</fullName>
    </submittedName>
</protein>
<dbReference type="PANTHER" id="PTHR44942:SF4">
    <property type="entry name" value="METHYLTRANSFERASE TYPE 11 DOMAIN-CONTAINING PROTEIN"/>
    <property type="match status" value="1"/>
</dbReference>
<evidence type="ECO:0000259" key="3">
    <source>
        <dbReference type="Pfam" id="PF13649"/>
    </source>
</evidence>
<dbReference type="GO" id="GO:0008168">
    <property type="term" value="F:methyltransferase activity"/>
    <property type="evidence" value="ECO:0007669"/>
    <property type="project" value="UniProtKB-KW"/>
</dbReference>
<evidence type="ECO:0000313" key="4">
    <source>
        <dbReference type="EMBL" id="MDR6595723.1"/>
    </source>
</evidence>
<dbReference type="Pfam" id="PF13649">
    <property type="entry name" value="Methyltransf_25"/>
    <property type="match status" value="1"/>
</dbReference>
<evidence type="ECO:0000256" key="2">
    <source>
        <dbReference type="ARBA" id="ARBA00022679"/>
    </source>
</evidence>
<name>A0ABU1PZK2_9PSEU</name>
<keyword evidence="5" id="KW-1185">Reference proteome</keyword>
<dbReference type="CDD" id="cd02440">
    <property type="entry name" value="AdoMet_MTases"/>
    <property type="match status" value="1"/>
</dbReference>
<feature type="domain" description="Methyltransferase" evidence="3">
    <location>
        <begin position="40"/>
        <end position="135"/>
    </location>
</feature>
<dbReference type="PANTHER" id="PTHR44942">
    <property type="entry name" value="METHYLTRANSF_11 DOMAIN-CONTAINING PROTEIN"/>
    <property type="match status" value="1"/>
</dbReference>
<dbReference type="SUPFAM" id="SSF53335">
    <property type="entry name" value="S-adenosyl-L-methionine-dependent methyltransferases"/>
    <property type="match status" value="1"/>
</dbReference>
<dbReference type="EMBL" id="JAVDSG010000001">
    <property type="protein sequence ID" value="MDR6595723.1"/>
    <property type="molecule type" value="Genomic_DNA"/>
</dbReference>
<keyword evidence="1 4" id="KW-0489">Methyltransferase</keyword>
<sequence length="258" mass="26798">MDLGFRGEVAALYRRYRRGYPPPVLDALVAAFTLTRDDVVVDLGCGTGQLAVPLAGRVRGVVGVDPEPDMLAEARTAAGDLPNATWVVGSDADVPALRAVLGTGSVGAVTIGQALHWMDRERLFAELRTLVRPGGGVAVVTNGTPLWQQGSGWSRALGAFLRDHLGLGGDRACGTDEESQRQYAATLSAAGYDVTATTVEYTAPLTADAIAGGVLSALPVDRLPADRAAFTAALENAVAPHAPFAEDVRVAVLAGRRG</sequence>
<evidence type="ECO:0000256" key="1">
    <source>
        <dbReference type="ARBA" id="ARBA00022603"/>
    </source>
</evidence>
<dbReference type="Proteomes" id="UP001268819">
    <property type="component" value="Unassembled WGS sequence"/>
</dbReference>
<organism evidence="4 5">
    <name type="scientific">Saccharothrix longispora</name>
    <dbReference type="NCBI Taxonomy" id="33920"/>
    <lineage>
        <taxon>Bacteria</taxon>
        <taxon>Bacillati</taxon>
        <taxon>Actinomycetota</taxon>
        <taxon>Actinomycetes</taxon>
        <taxon>Pseudonocardiales</taxon>
        <taxon>Pseudonocardiaceae</taxon>
        <taxon>Saccharothrix</taxon>
    </lineage>
</organism>
<keyword evidence="2" id="KW-0808">Transferase</keyword>
<proteinExistence type="predicted"/>
<dbReference type="InterPro" id="IPR041698">
    <property type="entry name" value="Methyltransf_25"/>
</dbReference>